<reference evidence="2" key="1">
    <citation type="submission" date="2018-01" db="EMBL/GenBank/DDBJ databases">
        <title>Complete genome of Tamlana sp. UJ94.</title>
        <authorList>
            <person name="Jung J."/>
            <person name="Chung D."/>
            <person name="Bae S.S."/>
            <person name="Baek K."/>
        </authorList>
    </citation>
    <scope>NUCLEOTIDE SEQUENCE [LARGE SCALE GENOMIC DNA]</scope>
    <source>
        <strain evidence="2">UJ94</strain>
    </source>
</reference>
<sequence>MPVNLRKQKLFAYIKALLLPVNDLYDLWANNRSDNIYKLKHNGQVCYLRKSLNDEFDTTLRRIYIGNGNKYTRQYIYTRAEQKPKFLGKVYLRSRTDYADTGLDFIVYVPTNIVDTRLYELEAWIDSYKEGVKRYKIEKI</sequence>
<gene>
    <name evidence="1" type="ORF">C1A40_14005</name>
</gene>
<name>A0A2I7SN71_9FLAO</name>
<dbReference type="Proteomes" id="UP000236592">
    <property type="component" value="Chromosome"/>
</dbReference>
<dbReference type="EMBL" id="CP025938">
    <property type="protein sequence ID" value="AUS07352.1"/>
    <property type="molecule type" value="Genomic_DNA"/>
</dbReference>
<dbReference type="OrthoDB" id="1072575at2"/>
<organism evidence="1 2">
    <name type="scientific">Pseudotamlana carrageenivorans</name>
    <dbReference type="NCBI Taxonomy" id="2069432"/>
    <lineage>
        <taxon>Bacteria</taxon>
        <taxon>Pseudomonadati</taxon>
        <taxon>Bacteroidota</taxon>
        <taxon>Flavobacteriia</taxon>
        <taxon>Flavobacteriales</taxon>
        <taxon>Flavobacteriaceae</taxon>
        <taxon>Pseudotamlana</taxon>
    </lineage>
</organism>
<dbReference type="AlphaFoldDB" id="A0A2I7SN71"/>
<dbReference type="KEGG" id="taj:C1A40_14005"/>
<evidence type="ECO:0000313" key="1">
    <source>
        <dbReference type="EMBL" id="AUS07352.1"/>
    </source>
</evidence>
<protein>
    <submittedName>
        <fullName evidence="1">Uncharacterized protein</fullName>
    </submittedName>
</protein>
<keyword evidence="2" id="KW-1185">Reference proteome</keyword>
<evidence type="ECO:0000313" key="2">
    <source>
        <dbReference type="Proteomes" id="UP000236592"/>
    </source>
</evidence>
<proteinExistence type="predicted"/>
<accession>A0A2I7SN71</accession>